<dbReference type="CTD" id="353223"/>
<dbReference type="Proteomes" id="UP000504632">
    <property type="component" value="Chromosome 6"/>
</dbReference>
<dbReference type="GO" id="GO:2000836">
    <property type="term" value="P:positive regulation of androgen secretion"/>
    <property type="evidence" value="ECO:0007669"/>
    <property type="project" value="UniProtKB-ARBA"/>
</dbReference>
<evidence type="ECO:0000256" key="5">
    <source>
        <dbReference type="ARBA" id="ARBA00022525"/>
    </source>
</evidence>
<dbReference type="OrthoDB" id="8866353at2759"/>
<dbReference type="InterPro" id="IPR006208">
    <property type="entry name" value="Glyco_hormone_CN"/>
</dbReference>
<dbReference type="PANTHER" id="PTHR11515">
    <property type="entry name" value="GLYCOPROTEIN HORMONE BETA CHAIN"/>
    <property type="match status" value="1"/>
</dbReference>
<dbReference type="Pfam" id="PF00007">
    <property type="entry name" value="Cys_knot"/>
    <property type="match status" value="1"/>
</dbReference>
<dbReference type="PANTHER" id="PTHR11515:SF5">
    <property type="entry name" value="THYROTROPIN SUBUNIT BETA"/>
    <property type="match status" value="1"/>
</dbReference>
<sequence length="149" mass="16416">MLSSALFVGGLLGLLVRAAVPMCSPTPYTLFAERPECDYCVAINTTICMGFCFSRDSNVKELLGPRFLIQKGCTYQEVEYRTAVLPGCPLHADPFFTYPVALSCHCSTCNTHSDECAHRASSTGTKCSKPVLDINSYSVESNYIQSYWN</sequence>
<evidence type="ECO:0000256" key="14">
    <source>
        <dbReference type="SAM" id="SignalP"/>
    </source>
</evidence>
<keyword evidence="8" id="KW-0325">Glycoprotein</keyword>
<name>A0A6J2VMY9_CHACN</name>
<dbReference type="InterPro" id="IPR029034">
    <property type="entry name" value="Cystine-knot_cytokine"/>
</dbReference>
<feature type="signal peptide" evidence="14">
    <location>
        <begin position="1"/>
        <end position="18"/>
    </location>
</feature>
<feature type="chain" id="PRO_5026655182" description="Thyrotropin subunit beta" evidence="14">
    <location>
        <begin position="19"/>
        <end position="149"/>
    </location>
</feature>
<proteinExistence type="inferred from homology"/>
<dbReference type="GO" id="GO:0031762">
    <property type="term" value="F:follicle-stimulating hormone receptor binding"/>
    <property type="evidence" value="ECO:0007669"/>
    <property type="project" value="UniProtKB-ARBA"/>
</dbReference>
<dbReference type="GO" id="GO:0005737">
    <property type="term" value="C:cytoplasm"/>
    <property type="evidence" value="ECO:0007669"/>
    <property type="project" value="TreeGrafter"/>
</dbReference>
<dbReference type="InParanoid" id="A0A6J2VMY9"/>
<dbReference type="GO" id="GO:0005179">
    <property type="term" value="F:hormone activity"/>
    <property type="evidence" value="ECO:0007669"/>
    <property type="project" value="UniProtKB-KW"/>
</dbReference>
<evidence type="ECO:0000256" key="4">
    <source>
        <dbReference type="ARBA" id="ARBA00011870"/>
    </source>
</evidence>
<gene>
    <name evidence="17" type="primary">tshba</name>
</gene>
<evidence type="ECO:0000313" key="16">
    <source>
        <dbReference type="Proteomes" id="UP000504632"/>
    </source>
</evidence>
<evidence type="ECO:0000256" key="6">
    <source>
        <dbReference type="ARBA" id="ARBA00022702"/>
    </source>
</evidence>
<dbReference type="FunFam" id="2.10.90.10:FF:000007">
    <property type="entry name" value="Luteinizing hormone beta subunit"/>
    <property type="match status" value="1"/>
</dbReference>
<keyword evidence="6 13" id="KW-0372">Hormone</keyword>
<evidence type="ECO:0000256" key="13">
    <source>
        <dbReference type="RuleBase" id="RU004069"/>
    </source>
</evidence>
<keyword evidence="14" id="KW-0732">Signal</keyword>
<evidence type="ECO:0000259" key="15">
    <source>
        <dbReference type="Pfam" id="PF00007"/>
    </source>
</evidence>
<comment type="function">
    <text evidence="1">Involved in gametogenesis and steroidogenesis.</text>
</comment>
<evidence type="ECO:0000256" key="8">
    <source>
        <dbReference type="ARBA" id="ARBA00023180"/>
    </source>
</evidence>
<evidence type="ECO:0000256" key="7">
    <source>
        <dbReference type="ARBA" id="ARBA00023157"/>
    </source>
</evidence>
<evidence type="ECO:0000256" key="3">
    <source>
        <dbReference type="ARBA" id="ARBA00006552"/>
    </source>
</evidence>
<dbReference type="GO" id="GO:0005615">
    <property type="term" value="C:extracellular space"/>
    <property type="evidence" value="ECO:0007669"/>
    <property type="project" value="TreeGrafter"/>
</dbReference>
<dbReference type="CDD" id="cd00069">
    <property type="entry name" value="GHB_like"/>
    <property type="match status" value="1"/>
</dbReference>
<dbReference type="Gene3D" id="2.10.90.10">
    <property type="entry name" value="Cystine-knot cytokines"/>
    <property type="match status" value="1"/>
</dbReference>
<evidence type="ECO:0000256" key="10">
    <source>
        <dbReference type="ARBA" id="ARBA00039483"/>
    </source>
</evidence>
<protein>
    <recommendedName>
        <fullName evidence="10">Thyrotropin subunit beta</fullName>
    </recommendedName>
    <alternativeName>
        <fullName evidence="11">Thyroid-stimulating hormone subunit beta</fullName>
    </alternativeName>
    <alternativeName>
        <fullName evidence="12">Thyrotropin beta chain</fullName>
    </alternativeName>
</protein>
<keyword evidence="5" id="KW-0964">Secreted</keyword>
<keyword evidence="16" id="KW-1185">Reference proteome</keyword>
<evidence type="ECO:0000256" key="2">
    <source>
        <dbReference type="ARBA" id="ARBA00004613"/>
    </source>
</evidence>
<keyword evidence="7" id="KW-1015">Disulfide bond</keyword>
<dbReference type="InterPro" id="IPR001545">
    <property type="entry name" value="Gonadotropin_bsu"/>
</dbReference>
<comment type="similarity">
    <text evidence="3 13">Belongs to the glycoprotein hormones subunit beta family.</text>
</comment>
<reference evidence="17" key="1">
    <citation type="submission" date="2025-08" db="UniProtKB">
        <authorList>
            <consortium name="RefSeq"/>
        </authorList>
    </citation>
    <scope>IDENTIFICATION</scope>
</reference>
<evidence type="ECO:0000256" key="12">
    <source>
        <dbReference type="ARBA" id="ARBA00042931"/>
    </source>
</evidence>
<accession>A0A6J2VMY9</accession>
<dbReference type="SMART" id="SM00068">
    <property type="entry name" value="GHB"/>
    <property type="match status" value="1"/>
</dbReference>
<dbReference type="GO" id="GO:2000866">
    <property type="term" value="P:positive regulation of estradiol secretion"/>
    <property type="evidence" value="ECO:0007669"/>
    <property type="project" value="UniProtKB-ARBA"/>
</dbReference>
<dbReference type="AlphaFoldDB" id="A0A6J2VMY9"/>
<dbReference type="SUPFAM" id="SSF57501">
    <property type="entry name" value="Cystine-knot cytokines"/>
    <property type="match status" value="1"/>
</dbReference>
<evidence type="ECO:0000256" key="11">
    <source>
        <dbReference type="ARBA" id="ARBA00042284"/>
    </source>
</evidence>
<comment type="subunit">
    <text evidence="9">Heterodimer of a common alpha chain and a unique beta chain which confers biological specificity to thyrotropin, lutropin, follitropin and gonadotropin.</text>
</comment>
<dbReference type="InterPro" id="IPR018245">
    <property type="entry name" value="Gonadotropin_bsu_CS"/>
</dbReference>
<comment type="subunit">
    <text evidence="4">Heterodimer of an alpha and a beta chain.</text>
</comment>
<dbReference type="GeneID" id="115814624"/>
<evidence type="ECO:0000313" key="17">
    <source>
        <dbReference type="RefSeq" id="XP_030633387.1"/>
    </source>
</evidence>
<evidence type="ECO:0000256" key="9">
    <source>
        <dbReference type="ARBA" id="ARBA00038688"/>
    </source>
</evidence>
<dbReference type="GO" id="GO:0007186">
    <property type="term" value="P:G protein-coupled receptor signaling pathway"/>
    <property type="evidence" value="ECO:0007669"/>
    <property type="project" value="TreeGrafter"/>
</dbReference>
<feature type="domain" description="Glycoprotein hormone subunit beta" evidence="15">
    <location>
        <begin position="21"/>
        <end position="123"/>
    </location>
</feature>
<dbReference type="GO" id="GO:0010628">
    <property type="term" value="P:positive regulation of gene expression"/>
    <property type="evidence" value="ECO:0007669"/>
    <property type="project" value="UniProtKB-ARBA"/>
</dbReference>
<dbReference type="PROSITE" id="PS00261">
    <property type="entry name" value="GLYCO_HORMONE_BETA_1"/>
    <property type="match status" value="1"/>
</dbReference>
<dbReference type="PROSITE" id="PS00689">
    <property type="entry name" value="GLYCO_HORMONE_BETA_2"/>
    <property type="match status" value="1"/>
</dbReference>
<organism evidence="16 17">
    <name type="scientific">Chanos chanos</name>
    <name type="common">Milkfish</name>
    <name type="synonym">Mugil chanos</name>
    <dbReference type="NCBI Taxonomy" id="29144"/>
    <lineage>
        <taxon>Eukaryota</taxon>
        <taxon>Metazoa</taxon>
        <taxon>Chordata</taxon>
        <taxon>Craniata</taxon>
        <taxon>Vertebrata</taxon>
        <taxon>Euteleostomi</taxon>
        <taxon>Actinopterygii</taxon>
        <taxon>Neopterygii</taxon>
        <taxon>Teleostei</taxon>
        <taxon>Ostariophysi</taxon>
        <taxon>Gonorynchiformes</taxon>
        <taxon>Chanidae</taxon>
        <taxon>Chanos</taxon>
    </lineage>
</organism>
<comment type="subcellular location">
    <subcellularLocation>
        <location evidence="2 13">Secreted</location>
    </subcellularLocation>
</comment>
<evidence type="ECO:0000256" key="1">
    <source>
        <dbReference type="ARBA" id="ARBA00003920"/>
    </source>
</evidence>
<dbReference type="RefSeq" id="XP_030633387.1">
    <property type="nucleotide sequence ID" value="XM_030777527.1"/>
</dbReference>